<evidence type="ECO:0000256" key="2">
    <source>
        <dbReference type="SAM" id="Phobius"/>
    </source>
</evidence>
<dbReference type="PANTHER" id="PTHR10306">
    <property type="entry name" value="SYNAPTOPHYSIN"/>
    <property type="match status" value="1"/>
</dbReference>
<keyword evidence="4" id="KW-1185">Reference proteome</keyword>
<dbReference type="EMBL" id="CAXKWB010022981">
    <property type="protein sequence ID" value="CAL4124781.1"/>
    <property type="molecule type" value="Genomic_DNA"/>
</dbReference>
<gene>
    <name evidence="3" type="ORF">MNOR_LOCUS24759</name>
</gene>
<keyword evidence="2" id="KW-0812">Transmembrane</keyword>
<organism evidence="3 4">
    <name type="scientific">Meganyctiphanes norvegica</name>
    <name type="common">Northern krill</name>
    <name type="synonym">Thysanopoda norvegica</name>
    <dbReference type="NCBI Taxonomy" id="48144"/>
    <lineage>
        <taxon>Eukaryota</taxon>
        <taxon>Metazoa</taxon>
        <taxon>Ecdysozoa</taxon>
        <taxon>Arthropoda</taxon>
        <taxon>Crustacea</taxon>
        <taxon>Multicrustacea</taxon>
        <taxon>Malacostraca</taxon>
        <taxon>Eumalacostraca</taxon>
        <taxon>Eucarida</taxon>
        <taxon>Euphausiacea</taxon>
        <taxon>Euphausiidae</taxon>
        <taxon>Meganyctiphanes</taxon>
    </lineage>
</organism>
<keyword evidence="2" id="KW-0472">Membrane</keyword>
<evidence type="ECO:0000256" key="1">
    <source>
        <dbReference type="SAM" id="MobiDB-lite"/>
    </source>
</evidence>
<evidence type="ECO:0000313" key="3">
    <source>
        <dbReference type="EMBL" id="CAL4124781.1"/>
    </source>
</evidence>
<comment type="caution">
    <text evidence="3">The sequence shown here is derived from an EMBL/GenBank/DDBJ whole genome shotgun (WGS) entry which is preliminary data.</text>
</comment>
<feature type="transmembrane region" description="Helical" evidence="2">
    <location>
        <begin position="138"/>
        <end position="163"/>
    </location>
</feature>
<feature type="transmembrane region" description="Helical" evidence="2">
    <location>
        <begin position="110"/>
        <end position="131"/>
    </location>
</feature>
<dbReference type="InterPro" id="IPR001285">
    <property type="entry name" value="Synaptophysin/porin"/>
</dbReference>
<feature type="transmembrane region" description="Helical" evidence="2">
    <location>
        <begin position="201"/>
        <end position="225"/>
    </location>
</feature>
<sequence>MNKLNIIIATENPKKGACDPETQNTEMARKLFIFTLKLIKITLCVVVLALVLGFSDDYRINIKCPDENDKEVHTQVEFPFRLHELSHETTVCNSSVKAISLVNNFSEKSVVFVGIAVASIVYVFFTLLVLWKKHGNSSYLIADALFHGILSAMWLNLAFVWAVGLKRFVGELKFDNIKHINRHICQEGGEMCTLHKDVDFLLLYISVPLSFIIAIVGNLTVVLICRQICYPYEVDSSKWTDNEQDLYRDKNIVKLIVESDTASTSSVKQSIDESDNTSTSSLQDSC</sequence>
<feature type="compositionally biased region" description="Polar residues" evidence="1">
    <location>
        <begin position="276"/>
        <end position="286"/>
    </location>
</feature>
<feature type="region of interest" description="Disordered" evidence="1">
    <location>
        <begin position="263"/>
        <end position="286"/>
    </location>
</feature>
<dbReference type="GO" id="GO:0016020">
    <property type="term" value="C:membrane"/>
    <property type="evidence" value="ECO:0007669"/>
    <property type="project" value="InterPro"/>
</dbReference>
<protein>
    <submittedName>
        <fullName evidence="3">Uncharacterized protein</fullName>
    </submittedName>
</protein>
<dbReference type="PANTHER" id="PTHR10306:SF17">
    <property type="entry name" value="MARVEL DOMAIN-CONTAINING PROTEIN"/>
    <property type="match status" value="1"/>
</dbReference>
<accession>A0AAV2RFZ2</accession>
<evidence type="ECO:0000313" key="4">
    <source>
        <dbReference type="Proteomes" id="UP001497623"/>
    </source>
</evidence>
<keyword evidence="2" id="KW-1133">Transmembrane helix</keyword>
<dbReference type="Proteomes" id="UP001497623">
    <property type="component" value="Unassembled WGS sequence"/>
</dbReference>
<reference evidence="3 4" key="1">
    <citation type="submission" date="2024-05" db="EMBL/GenBank/DDBJ databases">
        <authorList>
            <person name="Wallberg A."/>
        </authorList>
    </citation>
    <scope>NUCLEOTIDE SEQUENCE [LARGE SCALE GENOMIC DNA]</scope>
</reference>
<proteinExistence type="predicted"/>
<feature type="transmembrane region" description="Helical" evidence="2">
    <location>
        <begin position="31"/>
        <end position="52"/>
    </location>
</feature>
<dbReference type="AlphaFoldDB" id="A0AAV2RFZ2"/>
<name>A0AAV2RFZ2_MEGNR</name>
<dbReference type="GO" id="GO:0008021">
    <property type="term" value="C:synaptic vesicle"/>
    <property type="evidence" value="ECO:0007669"/>
    <property type="project" value="InterPro"/>
</dbReference>